<evidence type="ECO:0000256" key="2">
    <source>
        <dbReference type="SAM" id="Phobius"/>
    </source>
</evidence>
<evidence type="ECO:0000313" key="3">
    <source>
        <dbReference type="EMBL" id="WPA97065.1"/>
    </source>
</evidence>
<organism evidence="3 4">
    <name type="scientific">Cercospora beticola</name>
    <name type="common">Sugarbeet leaf spot fungus</name>
    <dbReference type="NCBI Taxonomy" id="122368"/>
    <lineage>
        <taxon>Eukaryota</taxon>
        <taxon>Fungi</taxon>
        <taxon>Dikarya</taxon>
        <taxon>Ascomycota</taxon>
        <taxon>Pezizomycotina</taxon>
        <taxon>Dothideomycetes</taxon>
        <taxon>Dothideomycetidae</taxon>
        <taxon>Mycosphaerellales</taxon>
        <taxon>Mycosphaerellaceae</taxon>
        <taxon>Cercospora</taxon>
    </lineage>
</organism>
<dbReference type="GeneID" id="35425434"/>
<accession>A0ABZ0NC48</accession>
<keyword evidence="4" id="KW-1185">Reference proteome</keyword>
<feature type="compositionally biased region" description="Basic and acidic residues" evidence="1">
    <location>
        <begin position="224"/>
        <end position="242"/>
    </location>
</feature>
<name>A0ABZ0NC48_CERBT</name>
<dbReference type="EMBL" id="CP134184">
    <property type="protein sequence ID" value="WPA97065.1"/>
    <property type="molecule type" value="Genomic_DNA"/>
</dbReference>
<keyword evidence="2" id="KW-0812">Transmembrane</keyword>
<dbReference type="InterPro" id="IPR035213">
    <property type="entry name" value="DUF5321"/>
</dbReference>
<dbReference type="Pfam" id="PF17254">
    <property type="entry name" value="DUF5321"/>
    <property type="match status" value="1"/>
</dbReference>
<dbReference type="Proteomes" id="UP001302367">
    <property type="component" value="Chromosome 1"/>
</dbReference>
<dbReference type="RefSeq" id="XP_023459876.2">
    <property type="nucleotide sequence ID" value="XM_023594283.2"/>
</dbReference>
<reference evidence="3 4" key="1">
    <citation type="submission" date="2023-09" db="EMBL/GenBank/DDBJ databases">
        <title>Complete-Gapless Cercospora beticola genome.</title>
        <authorList>
            <person name="Wyatt N.A."/>
            <person name="Spanner R.E."/>
            <person name="Bolton M.D."/>
        </authorList>
    </citation>
    <scope>NUCLEOTIDE SEQUENCE [LARGE SCALE GENOMIC DNA]</scope>
    <source>
        <strain evidence="3">Cb09-40</strain>
    </source>
</reference>
<keyword evidence="2" id="KW-0472">Membrane</keyword>
<sequence length="259" mass="28913">MLTTHCGEACARALGPGDLFPQQRAAESISNSGYSAGGSTAVTLFNRLIMAPSRALTLQRMAAAGVLVHAASRRSYMVTASRLYADQSRLPTVASPSFWTSLIPRFLRKPTTEAEAAARATRRDTVAEEKRTGLIFLLLGILVGSNAINIIGLKREMLNFSRQTDAKLELLREVVERVKRGEDVNVKKALGTGDPEQEREWEEVIQELERTDMLWQNRKKRDAKRAEKAEQAQSREEEREHSNQTAQDKNAKSSPKFLM</sequence>
<evidence type="ECO:0000313" key="4">
    <source>
        <dbReference type="Proteomes" id="UP001302367"/>
    </source>
</evidence>
<protein>
    <submittedName>
        <fullName evidence="3">Uncharacterized protein</fullName>
    </submittedName>
</protein>
<keyword evidence="2" id="KW-1133">Transmembrane helix</keyword>
<evidence type="ECO:0000256" key="1">
    <source>
        <dbReference type="SAM" id="MobiDB-lite"/>
    </source>
</evidence>
<feature type="transmembrane region" description="Helical" evidence="2">
    <location>
        <begin position="133"/>
        <end position="153"/>
    </location>
</feature>
<gene>
    <name evidence="3" type="ORF">RHO25_001673</name>
</gene>
<feature type="region of interest" description="Disordered" evidence="1">
    <location>
        <begin position="216"/>
        <end position="259"/>
    </location>
</feature>
<proteinExistence type="predicted"/>